<sequence>MKKKILAGLLTVSACFALGSTSFAATAPTTAPDPIPVSSVASGPTFEQITIYMDSGEQRCIPGVLRELIYNDGAIILHENGWVSAVQYGAANIFAYDALGNIKSFTILVDRDK</sequence>
<name>A0ABX3GC90_9BACL</name>
<gene>
    <name evidence="2" type="ORF">BSO21_33660</name>
</gene>
<dbReference type="Proteomes" id="UP000187158">
    <property type="component" value="Unassembled WGS sequence"/>
</dbReference>
<proteinExistence type="predicted"/>
<evidence type="ECO:0000313" key="3">
    <source>
        <dbReference type="Proteomes" id="UP000187158"/>
    </source>
</evidence>
<feature type="chain" id="PRO_5047308781" evidence="1">
    <location>
        <begin position="25"/>
        <end position="113"/>
    </location>
</feature>
<organism evidence="2 3">
    <name type="scientific">Paenibacillus odorifer</name>
    <dbReference type="NCBI Taxonomy" id="189426"/>
    <lineage>
        <taxon>Bacteria</taxon>
        <taxon>Bacillati</taxon>
        <taxon>Bacillota</taxon>
        <taxon>Bacilli</taxon>
        <taxon>Bacillales</taxon>
        <taxon>Paenibacillaceae</taxon>
        <taxon>Paenibacillus</taxon>
    </lineage>
</organism>
<protein>
    <submittedName>
        <fullName evidence="2">Uncharacterized protein</fullName>
    </submittedName>
</protein>
<dbReference type="EMBL" id="MPVP01000629">
    <property type="protein sequence ID" value="OMC96144.1"/>
    <property type="molecule type" value="Genomic_DNA"/>
</dbReference>
<comment type="caution">
    <text evidence="2">The sequence shown here is derived from an EMBL/GenBank/DDBJ whole genome shotgun (WGS) entry which is preliminary data.</text>
</comment>
<dbReference type="PROSITE" id="PS51257">
    <property type="entry name" value="PROKAR_LIPOPROTEIN"/>
    <property type="match status" value="1"/>
</dbReference>
<evidence type="ECO:0000256" key="1">
    <source>
        <dbReference type="SAM" id="SignalP"/>
    </source>
</evidence>
<accession>A0ABX3GC90</accession>
<reference evidence="2 3" key="1">
    <citation type="submission" date="2016-11" db="EMBL/GenBank/DDBJ databases">
        <title>Paenibacillus species isolates.</title>
        <authorList>
            <person name="Beno S.M."/>
        </authorList>
    </citation>
    <scope>NUCLEOTIDE SEQUENCE [LARGE SCALE GENOMIC DNA]</scope>
    <source>
        <strain evidence="2 3">FSL H7-0433</strain>
    </source>
</reference>
<evidence type="ECO:0000313" key="2">
    <source>
        <dbReference type="EMBL" id="OMC96144.1"/>
    </source>
</evidence>
<feature type="signal peptide" evidence="1">
    <location>
        <begin position="1"/>
        <end position="24"/>
    </location>
</feature>
<dbReference type="RefSeq" id="WP_076220981.1">
    <property type="nucleotide sequence ID" value="NZ_MPVP01000629.1"/>
</dbReference>
<keyword evidence="1" id="KW-0732">Signal</keyword>
<keyword evidence="3" id="KW-1185">Reference proteome</keyword>